<comment type="subcellular location">
    <subcellularLocation>
        <location evidence="1">Membrane</location>
        <topology evidence="1">Multi-pass membrane protein</topology>
    </subcellularLocation>
</comment>
<organism evidence="10 11">
    <name type="scientific">Regulus satrapa</name>
    <name type="common">Golden-crowned kinglet</name>
    <dbReference type="NCBI Taxonomy" id="13245"/>
    <lineage>
        <taxon>Eukaryota</taxon>
        <taxon>Metazoa</taxon>
        <taxon>Chordata</taxon>
        <taxon>Craniata</taxon>
        <taxon>Vertebrata</taxon>
        <taxon>Euteleostomi</taxon>
        <taxon>Archelosauria</taxon>
        <taxon>Archosauria</taxon>
        <taxon>Dinosauria</taxon>
        <taxon>Saurischia</taxon>
        <taxon>Theropoda</taxon>
        <taxon>Coelurosauria</taxon>
        <taxon>Aves</taxon>
        <taxon>Neognathae</taxon>
        <taxon>Neoaves</taxon>
        <taxon>Telluraves</taxon>
        <taxon>Australaves</taxon>
        <taxon>Passeriformes</taxon>
        <taxon>Regulidae</taxon>
        <taxon>Regulus</taxon>
    </lineage>
</organism>
<evidence type="ECO:0000313" key="11">
    <source>
        <dbReference type="Proteomes" id="UP000529728"/>
    </source>
</evidence>
<keyword evidence="7" id="KW-0807">Transducer</keyword>
<evidence type="ECO:0000256" key="4">
    <source>
        <dbReference type="ARBA" id="ARBA00023040"/>
    </source>
</evidence>
<protein>
    <submittedName>
        <fullName evidence="10">MRGRH protein</fullName>
    </submittedName>
</protein>
<dbReference type="PRINTS" id="PR00237">
    <property type="entry name" value="GPCRRHODOPSN"/>
</dbReference>
<dbReference type="EMBL" id="VWZN01022742">
    <property type="protein sequence ID" value="NWR53733.1"/>
    <property type="molecule type" value="Genomic_DNA"/>
</dbReference>
<evidence type="ECO:0000256" key="8">
    <source>
        <dbReference type="SAM" id="Phobius"/>
    </source>
</evidence>
<dbReference type="PROSITE" id="PS50262">
    <property type="entry name" value="G_PROTEIN_RECEP_F1_2"/>
    <property type="match status" value="1"/>
</dbReference>
<name>A0A7K4Y3Z8_REGSA</name>
<feature type="non-terminal residue" evidence="10">
    <location>
        <position position="1"/>
    </location>
</feature>
<dbReference type="InterPro" id="IPR017452">
    <property type="entry name" value="GPCR_Rhodpsn_7TM"/>
</dbReference>
<feature type="domain" description="G-protein coupled receptors family 1 profile" evidence="9">
    <location>
        <begin position="31"/>
        <end position="109"/>
    </location>
</feature>
<evidence type="ECO:0000256" key="6">
    <source>
        <dbReference type="ARBA" id="ARBA00023170"/>
    </source>
</evidence>
<evidence type="ECO:0000256" key="1">
    <source>
        <dbReference type="ARBA" id="ARBA00004141"/>
    </source>
</evidence>
<dbReference type="AlphaFoldDB" id="A0A7K4Y3Z8"/>
<evidence type="ECO:0000256" key="7">
    <source>
        <dbReference type="ARBA" id="ARBA00023224"/>
    </source>
</evidence>
<dbReference type="PANTHER" id="PTHR11334:SF68">
    <property type="entry name" value="G-PROTEIN COUPLED RECEPTORS FAMILY 1 PROFILE DOMAIN-CONTAINING PROTEIN-RELATED"/>
    <property type="match status" value="1"/>
</dbReference>
<dbReference type="Gene3D" id="1.20.1070.10">
    <property type="entry name" value="Rhodopsin 7-helix transmembrane proteins"/>
    <property type="match status" value="1"/>
</dbReference>
<evidence type="ECO:0000256" key="3">
    <source>
        <dbReference type="ARBA" id="ARBA00022989"/>
    </source>
</evidence>
<keyword evidence="3 8" id="KW-1133">Transmembrane helix</keyword>
<dbReference type="PANTHER" id="PTHR11334">
    <property type="entry name" value="MAS-RELATED G-PROTEIN COUPLED RECEPTOR"/>
    <property type="match status" value="1"/>
</dbReference>
<dbReference type="GO" id="GO:0004930">
    <property type="term" value="F:G protein-coupled receptor activity"/>
    <property type="evidence" value="ECO:0007669"/>
    <property type="project" value="UniProtKB-KW"/>
</dbReference>
<evidence type="ECO:0000259" key="9">
    <source>
        <dbReference type="PROSITE" id="PS50262"/>
    </source>
</evidence>
<dbReference type="InterPro" id="IPR000276">
    <property type="entry name" value="GPCR_Rhodpsn"/>
</dbReference>
<feature type="non-terminal residue" evidence="10">
    <location>
        <position position="109"/>
    </location>
</feature>
<evidence type="ECO:0000313" key="10">
    <source>
        <dbReference type="EMBL" id="NWR53733.1"/>
    </source>
</evidence>
<keyword evidence="4" id="KW-0297">G-protein coupled receptor</keyword>
<feature type="transmembrane region" description="Helical" evidence="8">
    <location>
        <begin position="15"/>
        <end position="39"/>
    </location>
</feature>
<gene>
    <name evidence="10" type="primary">Mrgprh_1</name>
    <name evidence="10" type="ORF">REGSAT_R14684</name>
</gene>
<proteinExistence type="predicted"/>
<evidence type="ECO:0000256" key="2">
    <source>
        <dbReference type="ARBA" id="ARBA00022692"/>
    </source>
</evidence>
<accession>A0A7K4Y3Z8</accession>
<sequence length="109" mass="12382">ENFSYQCSRFSINDIAFAGVYLAISLCGLAGNGVVMWFMGFHTKQSPFTVYILNLAVADFSMLILFLLMFLVFLTIAIFCISSFFNTNHYYHFMSAIVFLCSMFNLSSL</sequence>
<dbReference type="Proteomes" id="UP000529728">
    <property type="component" value="Unassembled WGS sequence"/>
</dbReference>
<keyword evidence="11" id="KW-1185">Reference proteome</keyword>
<dbReference type="SUPFAM" id="SSF81321">
    <property type="entry name" value="Family A G protein-coupled receptor-like"/>
    <property type="match status" value="1"/>
</dbReference>
<dbReference type="InterPro" id="IPR026234">
    <property type="entry name" value="MRGPCRFAMILY"/>
</dbReference>
<keyword evidence="6" id="KW-0675">Receptor</keyword>
<feature type="transmembrane region" description="Helical" evidence="8">
    <location>
        <begin position="51"/>
        <end position="84"/>
    </location>
</feature>
<dbReference type="GO" id="GO:0005886">
    <property type="term" value="C:plasma membrane"/>
    <property type="evidence" value="ECO:0007669"/>
    <property type="project" value="TreeGrafter"/>
</dbReference>
<dbReference type="OrthoDB" id="9896011at2759"/>
<keyword evidence="2 8" id="KW-0812">Transmembrane</keyword>
<comment type="caution">
    <text evidence="10">The sequence shown here is derived from an EMBL/GenBank/DDBJ whole genome shotgun (WGS) entry which is preliminary data.</text>
</comment>
<evidence type="ECO:0000256" key="5">
    <source>
        <dbReference type="ARBA" id="ARBA00023136"/>
    </source>
</evidence>
<keyword evidence="5 8" id="KW-0472">Membrane</keyword>
<reference evidence="10 11" key="1">
    <citation type="submission" date="2019-09" db="EMBL/GenBank/DDBJ databases">
        <title>Bird 10,000 Genomes (B10K) Project - Family phase.</title>
        <authorList>
            <person name="Zhang G."/>
        </authorList>
    </citation>
    <scope>NUCLEOTIDE SEQUENCE [LARGE SCALE GENOMIC DNA]</scope>
    <source>
        <strain evidence="10">B10K-DU-001-18</strain>
        <tissue evidence="10">Muscle</tissue>
    </source>
</reference>